<keyword evidence="3" id="KW-1185">Reference proteome</keyword>
<evidence type="ECO:0000313" key="3">
    <source>
        <dbReference type="Proteomes" id="UP000198908"/>
    </source>
</evidence>
<sequence>MLGGPNSYTYADNQPAGAIDPLGLATIAAGAGTGAEIGSIGGPIGAAAGAIVGGLIGFGVLLFASKVIESSETKVDCPSNKKACPPCKTVTGRIVARGTVGYRPLDVIPDNEMQHGVYGSHHNIFVANQNPNNCQCFWAKQKYVLKPGQLTSAMVPVEEFVN</sequence>
<proteinExistence type="predicted"/>
<keyword evidence="1" id="KW-0812">Transmembrane</keyword>
<organism evidence="2 3">
    <name type="scientific">Paraburkholderia lycopersici</name>
    <dbReference type="NCBI Taxonomy" id="416944"/>
    <lineage>
        <taxon>Bacteria</taxon>
        <taxon>Pseudomonadati</taxon>
        <taxon>Pseudomonadota</taxon>
        <taxon>Betaproteobacteria</taxon>
        <taxon>Burkholderiales</taxon>
        <taxon>Burkholderiaceae</taxon>
        <taxon>Paraburkholderia</taxon>
    </lineage>
</organism>
<evidence type="ECO:0000256" key="1">
    <source>
        <dbReference type="SAM" id="Phobius"/>
    </source>
</evidence>
<reference evidence="3" key="1">
    <citation type="submission" date="2016-09" db="EMBL/GenBank/DDBJ databases">
        <authorList>
            <person name="Varghese N."/>
            <person name="Submissions S."/>
        </authorList>
    </citation>
    <scope>NUCLEOTIDE SEQUENCE [LARGE SCALE GENOMIC DNA]</scope>
    <source>
        <strain evidence="3">TNe-862</strain>
    </source>
</reference>
<feature type="transmembrane region" description="Helical" evidence="1">
    <location>
        <begin position="44"/>
        <end position="64"/>
    </location>
</feature>
<protein>
    <submittedName>
        <fullName evidence="2">Type VI secretion system secreted protein VgrG</fullName>
    </submittedName>
</protein>
<evidence type="ECO:0000313" key="2">
    <source>
        <dbReference type="EMBL" id="SDD76281.1"/>
    </source>
</evidence>
<dbReference type="EMBL" id="FMYQ01000025">
    <property type="protein sequence ID" value="SDD76281.1"/>
    <property type="molecule type" value="Genomic_DNA"/>
</dbReference>
<accession>A0A1G6XDX2</accession>
<keyword evidence="1" id="KW-1133">Transmembrane helix</keyword>
<dbReference type="AlphaFoldDB" id="A0A1G6XDX2"/>
<dbReference type="Proteomes" id="UP000198908">
    <property type="component" value="Unassembled WGS sequence"/>
</dbReference>
<keyword evidence="1" id="KW-0472">Membrane</keyword>
<name>A0A1G6XDX2_9BURK</name>
<dbReference type="STRING" id="416944.SAMN05421548_1255"/>
<gene>
    <name evidence="2" type="ORF">SAMN05421548_1255</name>
</gene>